<dbReference type="GO" id="GO:0008168">
    <property type="term" value="F:methyltransferase activity"/>
    <property type="evidence" value="ECO:0007669"/>
    <property type="project" value="UniProtKB-KW"/>
</dbReference>
<dbReference type="KEGG" id="coe:CP258_04485"/>
<dbReference type="Proteomes" id="UP000006465">
    <property type="component" value="Chromosome"/>
</dbReference>
<dbReference type="AlphaFoldDB" id="A0AAU8PQ62"/>
<evidence type="ECO:0000259" key="1">
    <source>
        <dbReference type="Pfam" id="PF18096"/>
    </source>
</evidence>
<dbReference type="GO" id="GO:0032259">
    <property type="term" value="P:methylation"/>
    <property type="evidence" value="ECO:0007669"/>
    <property type="project" value="UniProtKB-KW"/>
</dbReference>
<evidence type="ECO:0000313" key="3">
    <source>
        <dbReference type="Proteomes" id="UP000006465"/>
    </source>
</evidence>
<keyword evidence="2" id="KW-0489">Methyltransferase</keyword>
<reference evidence="2 3" key="1">
    <citation type="journal article" date="2013" name="J. Biotechnol.">
        <title>Genome sequence of Corynebacterium pseudotuberculosis biovar equi strain 258 and prediction of antigenic targets to improve biotechnological vaccine production.</title>
        <authorList>
            <person name="Soares S.C."/>
            <person name="Trost E."/>
            <person name="Ramos R.T."/>
            <person name="Carneiro A.R."/>
            <person name="Santos A.R."/>
            <person name="Pinto A.C."/>
            <person name="Barbosa E."/>
            <person name="Aburjaile F."/>
            <person name="Ali A."/>
            <person name="Diniz C.A."/>
            <person name="Hassan S.S."/>
            <person name="Fiaux K."/>
            <person name="Guimaraes L.C."/>
            <person name="Bakhtiar S.M."/>
            <person name="Pereira U."/>
            <person name="Almeida S.S."/>
            <person name="Abreu V.A."/>
            <person name="Rocha F.S."/>
            <person name="Dorella F.A."/>
            <person name="Miyoshi A."/>
            <person name="Silva A."/>
            <person name="Azevedo V."/>
            <person name="Tauch A."/>
        </authorList>
    </citation>
    <scope>NUCLEOTIDE SEQUENCE [LARGE SCALE GENOMIC DNA]</scope>
    <source>
        <strain evidence="2 3">258</strain>
    </source>
</reference>
<dbReference type="Pfam" id="PF18096">
    <property type="entry name" value="Thump_like"/>
    <property type="match status" value="1"/>
</dbReference>
<organism evidence="2 3">
    <name type="scientific">Corynebacterium pseudotuberculosis 258</name>
    <dbReference type="NCBI Taxonomy" id="1168865"/>
    <lineage>
        <taxon>Bacteria</taxon>
        <taxon>Bacillati</taxon>
        <taxon>Actinomycetota</taxon>
        <taxon>Actinomycetes</taxon>
        <taxon>Mycobacteriales</taxon>
        <taxon>Corynebacteriaceae</taxon>
        <taxon>Corynebacterium</taxon>
    </lineage>
</organism>
<name>A0AAU8PQ62_CORPS</name>
<proteinExistence type="predicted"/>
<dbReference type="InterPro" id="IPR041497">
    <property type="entry name" value="Thump-like"/>
</dbReference>
<dbReference type="InterPro" id="IPR029063">
    <property type="entry name" value="SAM-dependent_MTases_sf"/>
</dbReference>
<sequence>MSFHPDEVRFLATNKEKISDAESRLIADHPLTKASAIKDSAFFRSEFGDYGRAVMELVSSRSATKGKLPSQWLMCHESAQQATPLVVAQRRAERLAAHFPQGLVHDVTCSIGTEGAAITRAGMSYHGSDVDQARLLMARYNEPRGLYSRADALIPASKNQSIIVADPARRAGGRRITSPLQLIPPLPSLVETWRGHELAIKCAPGLDFSEWEGLVSVASVNGGVKEACLYTAGLSNGETREALLITASTTECTSDNHRVDRITDLMPSDVGADSPGKYLIDPDGAVIRSGLVRHYARREGLWMLDERIAYLTGDAIPAGRSGFKFVELVPLKKLKTVLKKHDCGSLEILVRGVDIDPDVLRKKLGLKGKRPMAVFCTRIGSQGVALICEAREYADELPRTFVH</sequence>
<evidence type="ECO:0000313" key="2">
    <source>
        <dbReference type="EMBL" id="AFK16502.1"/>
    </source>
</evidence>
<dbReference type="Gene3D" id="3.40.50.150">
    <property type="entry name" value="Vaccinia Virus protein VP39"/>
    <property type="match status" value="1"/>
</dbReference>
<feature type="domain" description="THUMP-like" evidence="1">
    <location>
        <begin position="323"/>
        <end position="389"/>
    </location>
</feature>
<dbReference type="EMBL" id="CP003540">
    <property type="protein sequence ID" value="AFK16502.1"/>
    <property type="molecule type" value="Genomic_DNA"/>
</dbReference>
<dbReference type="RefSeq" id="WP_014366885.1">
    <property type="nucleotide sequence ID" value="NC_017945.3"/>
</dbReference>
<accession>A0AAU8PQ62</accession>
<keyword evidence="2" id="KW-0808">Transferase</keyword>
<gene>
    <name evidence="2" type="ORF">CP258_04485</name>
</gene>
<protein>
    <submittedName>
        <fullName evidence="2">SAM-dependent methyltransferase</fullName>
    </submittedName>
</protein>